<dbReference type="PANTHER" id="PTHR13947:SF37">
    <property type="entry name" value="LD18367P"/>
    <property type="match status" value="1"/>
</dbReference>
<dbReference type="InterPro" id="IPR016181">
    <property type="entry name" value="Acyl_CoA_acyltransferase"/>
</dbReference>
<dbReference type="Pfam" id="PF00583">
    <property type="entry name" value="Acetyltransf_1"/>
    <property type="match status" value="1"/>
</dbReference>
<keyword evidence="1" id="KW-0808">Transferase</keyword>
<dbReference type="Gene3D" id="1.10.10.10">
    <property type="entry name" value="Winged helix-like DNA-binding domain superfamily/Winged helix DNA-binding domain"/>
    <property type="match status" value="1"/>
</dbReference>
<dbReference type="SUPFAM" id="SSF55729">
    <property type="entry name" value="Acyl-CoA N-acyltransferases (Nat)"/>
    <property type="match status" value="1"/>
</dbReference>
<organism evidence="4 5">
    <name type="scientific">Corallococcus llansteffanensis</name>
    <dbReference type="NCBI Taxonomy" id="2316731"/>
    <lineage>
        <taxon>Bacteria</taxon>
        <taxon>Pseudomonadati</taxon>
        <taxon>Myxococcota</taxon>
        <taxon>Myxococcia</taxon>
        <taxon>Myxococcales</taxon>
        <taxon>Cystobacterineae</taxon>
        <taxon>Myxococcaceae</taxon>
        <taxon>Corallococcus</taxon>
    </lineage>
</organism>
<dbReference type="EMBL" id="RAWB01000007">
    <property type="protein sequence ID" value="RKH68419.1"/>
    <property type="molecule type" value="Genomic_DNA"/>
</dbReference>
<dbReference type="Pfam" id="PF01047">
    <property type="entry name" value="MarR"/>
    <property type="match status" value="1"/>
</dbReference>
<keyword evidence="5" id="KW-1185">Reference proteome</keyword>
<dbReference type="PROSITE" id="PS51186">
    <property type="entry name" value="GNAT"/>
    <property type="match status" value="1"/>
</dbReference>
<dbReference type="InterPro" id="IPR000835">
    <property type="entry name" value="HTH_MarR-typ"/>
</dbReference>
<evidence type="ECO:0000313" key="4">
    <source>
        <dbReference type="EMBL" id="RKH68419.1"/>
    </source>
</evidence>
<feature type="domain" description="HTH marR-type" evidence="2">
    <location>
        <begin position="1"/>
        <end position="138"/>
    </location>
</feature>
<gene>
    <name evidence="4" type="ORF">D7V93_01400</name>
</gene>
<comment type="caution">
    <text evidence="4">The sequence shown here is derived from an EMBL/GenBank/DDBJ whole genome shotgun (WGS) entry which is preliminary data.</text>
</comment>
<dbReference type="PROSITE" id="PS50995">
    <property type="entry name" value="HTH_MARR_2"/>
    <property type="match status" value="1"/>
</dbReference>
<dbReference type="PRINTS" id="PR00598">
    <property type="entry name" value="HTHMARR"/>
</dbReference>
<dbReference type="InterPro" id="IPR050769">
    <property type="entry name" value="NAT_camello-type"/>
</dbReference>
<feature type="domain" description="N-acetyltransferase" evidence="3">
    <location>
        <begin position="150"/>
        <end position="303"/>
    </location>
</feature>
<dbReference type="InterPro" id="IPR000182">
    <property type="entry name" value="GNAT_dom"/>
</dbReference>
<evidence type="ECO:0000313" key="5">
    <source>
        <dbReference type="Proteomes" id="UP000272888"/>
    </source>
</evidence>
<evidence type="ECO:0000256" key="1">
    <source>
        <dbReference type="ARBA" id="ARBA00022679"/>
    </source>
</evidence>
<evidence type="ECO:0000259" key="2">
    <source>
        <dbReference type="PROSITE" id="PS50995"/>
    </source>
</evidence>
<protein>
    <submittedName>
        <fullName evidence="4">MarR family transcriptional regulator</fullName>
    </submittedName>
</protein>
<dbReference type="SUPFAM" id="SSF46785">
    <property type="entry name" value="Winged helix' DNA-binding domain"/>
    <property type="match status" value="1"/>
</dbReference>
<name>A0A3A8QI57_9BACT</name>
<reference evidence="5" key="1">
    <citation type="submission" date="2018-09" db="EMBL/GenBank/DDBJ databases">
        <authorList>
            <person name="Livingstone P.G."/>
            <person name="Whitworth D.E."/>
        </authorList>
    </citation>
    <scope>NUCLEOTIDE SEQUENCE [LARGE SCALE GENOMIC DNA]</scope>
    <source>
        <strain evidence="5">CA051B</strain>
    </source>
</reference>
<dbReference type="Gene3D" id="3.40.630.30">
    <property type="match status" value="1"/>
</dbReference>
<dbReference type="AlphaFoldDB" id="A0A3A8QI57"/>
<dbReference type="GO" id="GO:0008080">
    <property type="term" value="F:N-acetyltransferase activity"/>
    <property type="evidence" value="ECO:0007669"/>
    <property type="project" value="InterPro"/>
</dbReference>
<dbReference type="Proteomes" id="UP000272888">
    <property type="component" value="Unassembled WGS sequence"/>
</dbReference>
<accession>A0A3A8QI57</accession>
<dbReference type="InterPro" id="IPR036390">
    <property type="entry name" value="WH_DNA-bd_sf"/>
</dbReference>
<proteinExistence type="predicted"/>
<dbReference type="SMART" id="SM00347">
    <property type="entry name" value="HTH_MARR"/>
    <property type="match status" value="1"/>
</dbReference>
<dbReference type="CDD" id="cd04301">
    <property type="entry name" value="NAT_SF"/>
    <property type="match status" value="1"/>
</dbReference>
<dbReference type="PANTHER" id="PTHR13947">
    <property type="entry name" value="GNAT FAMILY N-ACETYLTRANSFERASE"/>
    <property type="match status" value="1"/>
</dbReference>
<dbReference type="RefSeq" id="WP_120641604.1">
    <property type="nucleotide sequence ID" value="NZ_RAWB01000007.1"/>
</dbReference>
<dbReference type="GO" id="GO:0003700">
    <property type="term" value="F:DNA-binding transcription factor activity"/>
    <property type="evidence" value="ECO:0007669"/>
    <property type="project" value="InterPro"/>
</dbReference>
<dbReference type="InterPro" id="IPR036388">
    <property type="entry name" value="WH-like_DNA-bd_sf"/>
</dbReference>
<sequence length="306" mass="34359">MSSPSPVESVRRFTRFYTQHMGVLQRQLLGSPFSLSEGRVLYELAQRERTSAVELGKELGLDAGYLSRILRGFEQKGLLRKERSQEDARRSLLALTRKGQQAFAAINARSSHEVGELLGRLAPAERTRLVEAMGTIEGLLRPAPLRRAPFILRPPQPGDLGWVVQRHGALYAQEYGWDERFEALVASIVADFGKGHDPKRERCWIAELDGAPVGSVFVVRKSDTVAKLRLLLVESSARGHGIGARLVEECIRFARQAGYRKLTLWTNDVLVSARRIYEAAGFQLVDSEPHESFGKRLVSQTWELKL</sequence>
<evidence type="ECO:0000259" key="3">
    <source>
        <dbReference type="PROSITE" id="PS51186"/>
    </source>
</evidence>